<evidence type="ECO:0000313" key="5">
    <source>
        <dbReference type="Proteomes" id="UP000323000"/>
    </source>
</evidence>
<feature type="transmembrane region" description="Helical" evidence="2">
    <location>
        <begin position="40"/>
        <end position="61"/>
    </location>
</feature>
<accession>A0A5C7GZM5</accession>
<dbReference type="PANTHER" id="PTHR31589">
    <property type="entry name" value="PROTEIN, PUTATIVE (DUF239)-RELATED-RELATED"/>
    <property type="match status" value="1"/>
</dbReference>
<feature type="compositionally biased region" description="Basic and acidic residues" evidence="1">
    <location>
        <begin position="125"/>
        <end position="146"/>
    </location>
</feature>
<protein>
    <recommendedName>
        <fullName evidence="3">Neprosin PEP catalytic domain-containing protein</fullName>
    </recommendedName>
</protein>
<sequence>MSLLCCYLRRRQLQCIQQQQTIQKYSSIMASSTSHNKLSLIPFFVVFLFVVSSSLTPVLSLPTVSDSGHRRPENQTFRPRKDIQKLKRINAYLRKINKPAVKTIQSPDGDVIDCVLSHLQPAFDHPELKGQKPLDPPERPKGHESTETVTESFQQWTNSGESCPEGTVPIRRTTERDVLRASSFRRYGRKPTRHVRRDSSANGHEVSPELYGDNYPRFFTYWTTDAYQATGCYNLLCSGFVQTNNRIAIGAAISPRSSYNARQFDIGLMVWKDPKHGHWWLEFGSGLLVGYWPAFLFSHLRSHANMIQFGGEIVNSRSSGYHTSTQMGSGHFAEEGFGKAAYFRNLQTVDWDNNLLPLNNLHLLADHSNCYDIRQGRNNVWGTYFYYGGPGRNVKCP</sequence>
<proteinExistence type="predicted"/>
<dbReference type="EMBL" id="VAHF01000011">
    <property type="protein sequence ID" value="TXG50234.1"/>
    <property type="molecule type" value="Genomic_DNA"/>
</dbReference>
<dbReference type="OrthoDB" id="1858978at2759"/>
<gene>
    <name evidence="4" type="ORF">EZV62_022758</name>
</gene>
<feature type="domain" description="Neprosin PEP catalytic" evidence="3">
    <location>
        <begin position="137"/>
        <end position="397"/>
    </location>
</feature>
<keyword evidence="2" id="KW-1133">Transmembrane helix</keyword>
<dbReference type="InterPro" id="IPR053168">
    <property type="entry name" value="Glutamic_endopeptidase"/>
</dbReference>
<reference evidence="5" key="1">
    <citation type="journal article" date="2019" name="Gigascience">
        <title>De novo genome assembly of the endangered Acer yangbiense, a plant species with extremely small populations endemic to Yunnan Province, China.</title>
        <authorList>
            <person name="Yang J."/>
            <person name="Wariss H.M."/>
            <person name="Tao L."/>
            <person name="Zhang R."/>
            <person name="Yun Q."/>
            <person name="Hollingsworth P."/>
            <person name="Dao Z."/>
            <person name="Luo G."/>
            <person name="Guo H."/>
            <person name="Ma Y."/>
            <person name="Sun W."/>
        </authorList>
    </citation>
    <scope>NUCLEOTIDE SEQUENCE [LARGE SCALE GENOMIC DNA]</scope>
    <source>
        <strain evidence="5">cv. Malutang</strain>
    </source>
</reference>
<organism evidence="4 5">
    <name type="scientific">Acer yangbiense</name>
    <dbReference type="NCBI Taxonomy" id="1000413"/>
    <lineage>
        <taxon>Eukaryota</taxon>
        <taxon>Viridiplantae</taxon>
        <taxon>Streptophyta</taxon>
        <taxon>Embryophyta</taxon>
        <taxon>Tracheophyta</taxon>
        <taxon>Spermatophyta</taxon>
        <taxon>Magnoliopsida</taxon>
        <taxon>eudicotyledons</taxon>
        <taxon>Gunneridae</taxon>
        <taxon>Pentapetalae</taxon>
        <taxon>rosids</taxon>
        <taxon>malvids</taxon>
        <taxon>Sapindales</taxon>
        <taxon>Sapindaceae</taxon>
        <taxon>Hippocastanoideae</taxon>
        <taxon>Acereae</taxon>
        <taxon>Acer</taxon>
    </lineage>
</organism>
<feature type="region of interest" description="Disordered" evidence="1">
    <location>
        <begin position="125"/>
        <end position="149"/>
    </location>
</feature>
<dbReference type="Gene3D" id="3.90.1320.10">
    <property type="entry name" value="Outer-capsid protein sigma 3, large lobe"/>
    <property type="match status" value="1"/>
</dbReference>
<dbReference type="PANTHER" id="PTHR31589:SF57">
    <property type="entry name" value="OS06G0474500 PROTEIN"/>
    <property type="match status" value="1"/>
</dbReference>
<dbReference type="Pfam" id="PF03080">
    <property type="entry name" value="Neprosin"/>
    <property type="match status" value="1"/>
</dbReference>
<evidence type="ECO:0000259" key="3">
    <source>
        <dbReference type="PROSITE" id="PS52045"/>
    </source>
</evidence>
<comment type="caution">
    <text evidence="4">The sequence shown here is derived from an EMBL/GenBank/DDBJ whole genome shotgun (WGS) entry which is preliminary data.</text>
</comment>
<evidence type="ECO:0000313" key="4">
    <source>
        <dbReference type="EMBL" id="TXG50234.1"/>
    </source>
</evidence>
<dbReference type="InterPro" id="IPR004314">
    <property type="entry name" value="Neprosin"/>
</dbReference>
<dbReference type="Proteomes" id="UP000323000">
    <property type="component" value="Chromosome 11"/>
</dbReference>
<keyword evidence="2" id="KW-0472">Membrane</keyword>
<evidence type="ECO:0000256" key="2">
    <source>
        <dbReference type="SAM" id="Phobius"/>
    </source>
</evidence>
<evidence type="ECO:0000256" key="1">
    <source>
        <dbReference type="SAM" id="MobiDB-lite"/>
    </source>
</evidence>
<keyword evidence="2" id="KW-0812">Transmembrane</keyword>
<dbReference type="AlphaFoldDB" id="A0A5C7GZM5"/>
<keyword evidence="5" id="KW-1185">Reference proteome</keyword>
<name>A0A5C7GZM5_9ROSI</name>
<dbReference type="PROSITE" id="PS52045">
    <property type="entry name" value="NEPROSIN_PEP_CD"/>
    <property type="match status" value="1"/>
</dbReference>